<keyword evidence="3" id="KW-1185">Reference proteome</keyword>
<feature type="transmembrane region" description="Helical" evidence="1">
    <location>
        <begin position="12"/>
        <end position="32"/>
    </location>
</feature>
<dbReference type="RefSeq" id="WP_202777176.1">
    <property type="nucleotide sequence ID" value="NZ_CP065425.1"/>
</dbReference>
<reference evidence="2 3" key="1">
    <citation type="submission" date="2020-11" db="EMBL/GenBank/DDBJ databases">
        <title>Taxonomic evaluation of the Bacillus sporothermodurans group of bacteria based on whole genome sequences.</title>
        <authorList>
            <person name="Fiedler G."/>
            <person name="Herbstmann A.-D."/>
            <person name="Doll E."/>
            <person name="Wenning M."/>
            <person name="Brinks E."/>
            <person name="Kabisch J."/>
            <person name="Breitenwieser F."/>
            <person name="Lappann M."/>
            <person name="Boehnlein C."/>
            <person name="Franz C."/>
        </authorList>
    </citation>
    <scope>NUCLEOTIDE SEQUENCE [LARGE SCALE GENOMIC DNA]</scope>
    <source>
        <strain evidence="2 3">JCM 19841</strain>
    </source>
</reference>
<organism evidence="2 3">
    <name type="scientific">Heyndrickxia vini</name>
    <dbReference type="NCBI Taxonomy" id="1476025"/>
    <lineage>
        <taxon>Bacteria</taxon>
        <taxon>Bacillati</taxon>
        <taxon>Bacillota</taxon>
        <taxon>Bacilli</taxon>
        <taxon>Bacillales</taxon>
        <taxon>Bacillaceae</taxon>
        <taxon>Heyndrickxia</taxon>
    </lineage>
</organism>
<feature type="transmembrane region" description="Helical" evidence="1">
    <location>
        <begin position="340"/>
        <end position="359"/>
    </location>
</feature>
<feature type="transmembrane region" description="Helical" evidence="1">
    <location>
        <begin position="66"/>
        <end position="86"/>
    </location>
</feature>
<evidence type="ECO:0000313" key="2">
    <source>
        <dbReference type="EMBL" id="QQZ08358.1"/>
    </source>
</evidence>
<feature type="transmembrane region" description="Helical" evidence="1">
    <location>
        <begin position="92"/>
        <end position="113"/>
    </location>
</feature>
<feature type="transmembrane region" description="Helical" evidence="1">
    <location>
        <begin position="317"/>
        <end position="334"/>
    </location>
</feature>
<sequence length="365" mass="41956">MKTKVFRMLWLAKILIKHAEVFYLISLISIVFGLTHSPLFLVFISCLVLLGKYFGNSFGLKLANNYMFAFQSTKIIVFILFFVFVINQWITIFPLLVFSFVIATLDGLFIHNINTLQSFIPKREDMLESNGFHSYLDPLTLLSSWFIGTVLLLRGNIENVLFVAIILSMISLIIFYTIPSQNSVILLRKNQICKSKNIHIINIIEIMVKTSWAAVILFLFMHNQVTWWGILNSVFFTGITFAYFLLMKFHSTFLLFERKIRIVNTFCMSIILFVMSFTTHHLWMVFCVLLGGVTSQIGETIHTSRLIKKGILRQNEFLLTCAMVISLLTFGLIINVLGIGSLYVITSILTIVLSIYYLLEKGHHP</sequence>
<keyword evidence="1" id="KW-1133">Transmembrane helix</keyword>
<name>A0ABX7DXX9_9BACI</name>
<protein>
    <submittedName>
        <fullName evidence="2">Uncharacterized protein</fullName>
    </submittedName>
</protein>
<accession>A0ABX7DXX9</accession>
<feature type="transmembrane region" description="Helical" evidence="1">
    <location>
        <begin position="134"/>
        <end position="153"/>
    </location>
</feature>
<feature type="transmembrane region" description="Helical" evidence="1">
    <location>
        <begin position="227"/>
        <end position="246"/>
    </location>
</feature>
<evidence type="ECO:0000256" key="1">
    <source>
        <dbReference type="SAM" id="Phobius"/>
    </source>
</evidence>
<dbReference type="EMBL" id="CP065425">
    <property type="protein sequence ID" value="QQZ08358.1"/>
    <property type="molecule type" value="Genomic_DNA"/>
</dbReference>
<feature type="transmembrane region" description="Helical" evidence="1">
    <location>
        <begin position="159"/>
        <end position="178"/>
    </location>
</feature>
<evidence type="ECO:0000313" key="3">
    <source>
        <dbReference type="Proteomes" id="UP000595691"/>
    </source>
</evidence>
<keyword evidence="1" id="KW-0812">Transmembrane</keyword>
<feature type="transmembrane region" description="Helical" evidence="1">
    <location>
        <begin position="199"/>
        <end position="221"/>
    </location>
</feature>
<gene>
    <name evidence="2" type="ORF">I5776_14935</name>
</gene>
<proteinExistence type="predicted"/>
<dbReference type="Proteomes" id="UP000595691">
    <property type="component" value="Chromosome"/>
</dbReference>
<keyword evidence="1" id="KW-0472">Membrane</keyword>
<feature type="transmembrane region" description="Helical" evidence="1">
    <location>
        <begin position="258"/>
        <end position="275"/>
    </location>
</feature>